<dbReference type="GO" id="GO:0005634">
    <property type="term" value="C:nucleus"/>
    <property type="evidence" value="ECO:0007669"/>
    <property type="project" value="UniProtKB-SubCell"/>
</dbReference>
<protein>
    <recommendedName>
        <fullName evidence="6">DNA endonuclease activator Ctp1 C-terminal domain-containing protein</fullName>
    </recommendedName>
</protein>
<feature type="compositionally biased region" description="Basic and acidic residues" evidence="5">
    <location>
        <begin position="398"/>
        <end position="417"/>
    </location>
</feature>
<feature type="compositionally biased region" description="Polar residues" evidence="5">
    <location>
        <begin position="366"/>
        <end position="379"/>
    </location>
</feature>
<keyword evidence="4" id="KW-0175">Coiled coil</keyword>
<evidence type="ECO:0000256" key="3">
    <source>
        <dbReference type="ARBA" id="ARBA00023242"/>
    </source>
</evidence>
<evidence type="ECO:0000256" key="4">
    <source>
        <dbReference type="SAM" id="Coils"/>
    </source>
</evidence>
<dbReference type="PANTHER" id="PTHR15107">
    <property type="entry name" value="RETINOBLASTOMA BINDING PROTEIN 8"/>
    <property type="match status" value="1"/>
</dbReference>
<evidence type="ECO:0000256" key="5">
    <source>
        <dbReference type="SAM" id="MobiDB-lite"/>
    </source>
</evidence>
<evidence type="ECO:0000256" key="1">
    <source>
        <dbReference type="ARBA" id="ARBA00004123"/>
    </source>
</evidence>
<dbReference type="InterPro" id="IPR033316">
    <property type="entry name" value="RBBP8-like"/>
</dbReference>
<evidence type="ECO:0000313" key="7">
    <source>
        <dbReference type="EMBL" id="EPS68778.1"/>
    </source>
</evidence>
<dbReference type="Proteomes" id="UP000015453">
    <property type="component" value="Unassembled WGS sequence"/>
</dbReference>
<comment type="subcellular location">
    <subcellularLocation>
        <location evidence="1">Nucleus</location>
    </subcellularLocation>
</comment>
<dbReference type="GO" id="GO:0010792">
    <property type="term" value="P:DNA double-strand break processing involved in repair via single-strand annealing"/>
    <property type="evidence" value="ECO:0007669"/>
    <property type="project" value="TreeGrafter"/>
</dbReference>
<keyword evidence="2" id="KW-0227">DNA damage</keyword>
<dbReference type="OrthoDB" id="5801062at2759"/>
<keyword evidence="3" id="KW-0539">Nucleus</keyword>
<organism evidence="7 8">
    <name type="scientific">Genlisea aurea</name>
    <dbReference type="NCBI Taxonomy" id="192259"/>
    <lineage>
        <taxon>Eukaryota</taxon>
        <taxon>Viridiplantae</taxon>
        <taxon>Streptophyta</taxon>
        <taxon>Embryophyta</taxon>
        <taxon>Tracheophyta</taxon>
        <taxon>Spermatophyta</taxon>
        <taxon>Magnoliopsida</taxon>
        <taxon>eudicotyledons</taxon>
        <taxon>Gunneridae</taxon>
        <taxon>Pentapetalae</taxon>
        <taxon>asterids</taxon>
        <taxon>lamiids</taxon>
        <taxon>Lamiales</taxon>
        <taxon>Lentibulariaceae</taxon>
        <taxon>Genlisea</taxon>
    </lineage>
</organism>
<feature type="compositionally biased region" description="Acidic residues" evidence="5">
    <location>
        <begin position="485"/>
        <end position="504"/>
    </location>
</feature>
<proteinExistence type="predicted"/>
<evidence type="ECO:0000256" key="2">
    <source>
        <dbReference type="ARBA" id="ARBA00022763"/>
    </source>
</evidence>
<dbReference type="GO" id="GO:0003684">
    <property type="term" value="F:damaged DNA binding"/>
    <property type="evidence" value="ECO:0007669"/>
    <property type="project" value="TreeGrafter"/>
</dbReference>
<sequence>MDANLQISTKLIHPVEDYDSKYVSGLSTILVATIQEAKDRVSQIEDIFCSQIFPYFQLNLGKHLQKMYSEAREVAESAFKEKERDLMLRIHSLQLENQNIIEEKMKELEERKRVSESLEKTLESNSSLLHSYEKTMKELEQKNSMLKKLELEITELQAELTKKSEKLDEVMLPRNGTLRPNPSCVKEKDIQLKVCEEKTKRLLSQLEHQEKKSNELLGMLSEKTSELEKGNDLHRNLLKKVESQAAEIMNHESENKLLSLKVDSLVSKISKIDQLLPLVDCEKIDKDQLVDALDDLLNGVDKLSTKCLSVKREVDSETTSSELQADKRKKTDVIAAYKRLKSQYNYLLKKYAERRESSETYLNEAPTKNQLQITSSVSGNDDDSKRPAIANDSPKTVEGTRKCVVRNERFDHVRKNAEGTTTTTGAPPPEHHPPESSSSRGTKRPYSHWKNTRSHQSRVGPDPHDDFLDTPLENMRLKSAKAKPEEDDANNSDDDDDDDDDETQDVNAEASRKSGYKYVESIRRKSERENLKGFECKQCKKFYEAVSSGKNNGCGCEHHGGVSRHRFRYAPPSTPEGFWNIGFESEI</sequence>
<dbReference type="InterPro" id="IPR013882">
    <property type="entry name" value="Ctp1_C"/>
</dbReference>
<feature type="region of interest" description="Disordered" evidence="5">
    <location>
        <begin position="359"/>
        <end position="516"/>
    </location>
</feature>
<evidence type="ECO:0000313" key="8">
    <source>
        <dbReference type="Proteomes" id="UP000015453"/>
    </source>
</evidence>
<feature type="domain" description="DNA endonuclease activator Ctp1 C-terminal" evidence="6">
    <location>
        <begin position="560"/>
        <end position="583"/>
    </location>
</feature>
<dbReference type="PANTHER" id="PTHR15107:SF0">
    <property type="entry name" value="DNA ENDONUCLEASE ACTIVATOR CTP1 C-TERMINAL DOMAIN-CONTAINING PROTEIN"/>
    <property type="match status" value="1"/>
</dbReference>
<gene>
    <name evidence="7" type="ORF">M569_05991</name>
</gene>
<dbReference type="Pfam" id="PF08573">
    <property type="entry name" value="SAE2"/>
    <property type="match status" value="1"/>
</dbReference>
<keyword evidence="8" id="KW-1185">Reference proteome</keyword>
<dbReference type="EMBL" id="AUSU01002447">
    <property type="protein sequence ID" value="EPS68778.1"/>
    <property type="molecule type" value="Genomic_DNA"/>
</dbReference>
<feature type="coiled-coil region" evidence="4">
    <location>
        <begin position="90"/>
        <end position="166"/>
    </location>
</feature>
<dbReference type="AlphaFoldDB" id="S8DZJ9"/>
<comment type="caution">
    <text evidence="7">The sequence shown here is derived from an EMBL/GenBank/DDBJ whole genome shotgun (WGS) entry which is preliminary data.</text>
</comment>
<feature type="compositionally biased region" description="Basic residues" evidence="5">
    <location>
        <begin position="441"/>
        <end position="456"/>
    </location>
</feature>
<reference evidence="7 8" key="1">
    <citation type="journal article" date="2013" name="BMC Genomics">
        <title>The miniature genome of a carnivorous plant Genlisea aurea contains a low number of genes and short non-coding sequences.</title>
        <authorList>
            <person name="Leushkin E.V."/>
            <person name="Sutormin R.A."/>
            <person name="Nabieva E.R."/>
            <person name="Penin A.A."/>
            <person name="Kondrashov A.S."/>
            <person name="Logacheva M.D."/>
        </authorList>
    </citation>
    <scope>NUCLEOTIDE SEQUENCE [LARGE SCALE GENOMIC DNA]</scope>
</reference>
<feature type="coiled-coil region" evidence="4">
    <location>
        <begin position="192"/>
        <end position="254"/>
    </location>
</feature>
<accession>S8DZJ9</accession>
<evidence type="ECO:0000259" key="6">
    <source>
        <dbReference type="Pfam" id="PF08573"/>
    </source>
</evidence>
<name>S8DZJ9_9LAMI</name>